<dbReference type="Proteomes" id="UP000422644">
    <property type="component" value="Chromosome"/>
</dbReference>
<evidence type="ECO:0000313" key="5">
    <source>
        <dbReference type="EMBL" id="BBM44638.1"/>
    </source>
</evidence>
<dbReference type="EMBL" id="AP019831">
    <property type="protein sequence ID" value="BBM44638.1"/>
    <property type="molecule type" value="Genomic_DNA"/>
</dbReference>
<feature type="domain" description="DNA methylase N-4/N-6" evidence="4">
    <location>
        <begin position="59"/>
        <end position="244"/>
    </location>
</feature>
<keyword evidence="3" id="KW-0949">S-adenosyl-L-methionine</keyword>
<dbReference type="SUPFAM" id="SSF53335">
    <property type="entry name" value="S-adenosyl-L-methionine-dependent methyltransferases"/>
    <property type="match status" value="1"/>
</dbReference>
<gene>
    <name evidence="5" type="ORF">JMUB3870_0756</name>
</gene>
<evidence type="ECO:0000313" key="6">
    <source>
        <dbReference type="Proteomes" id="UP000422644"/>
    </source>
</evidence>
<evidence type="ECO:0000256" key="1">
    <source>
        <dbReference type="ARBA" id="ARBA00022603"/>
    </source>
</evidence>
<dbReference type="InterPro" id="IPR029063">
    <property type="entry name" value="SAM-dependent_MTases_sf"/>
</dbReference>
<organism evidence="5 6">
    <name type="scientific">Leptotrichia trevisanii</name>
    <dbReference type="NCBI Taxonomy" id="109328"/>
    <lineage>
        <taxon>Bacteria</taxon>
        <taxon>Fusobacteriati</taxon>
        <taxon>Fusobacteriota</taxon>
        <taxon>Fusobacteriia</taxon>
        <taxon>Fusobacteriales</taxon>
        <taxon>Leptotrichiaceae</taxon>
        <taxon>Leptotrichia</taxon>
    </lineage>
</organism>
<evidence type="ECO:0000256" key="3">
    <source>
        <dbReference type="ARBA" id="ARBA00022691"/>
    </source>
</evidence>
<dbReference type="GO" id="GO:0032259">
    <property type="term" value="P:methylation"/>
    <property type="evidence" value="ECO:0007669"/>
    <property type="project" value="UniProtKB-KW"/>
</dbReference>
<protein>
    <submittedName>
        <fullName evidence="5">DNA (Cytosine-5-)-methyltransferase</fullName>
    </submittedName>
</protein>
<dbReference type="AlphaFoldDB" id="A0A510JZ34"/>
<evidence type="ECO:0000259" key="4">
    <source>
        <dbReference type="Pfam" id="PF01555"/>
    </source>
</evidence>
<dbReference type="InterPro" id="IPR002295">
    <property type="entry name" value="N4/N6-MTase_EcoPI_Mod-like"/>
</dbReference>
<dbReference type="Pfam" id="PF01555">
    <property type="entry name" value="N6_N4_Mtase"/>
    <property type="match status" value="1"/>
</dbReference>
<keyword evidence="2 5" id="KW-0808">Transferase</keyword>
<dbReference type="GO" id="GO:0008170">
    <property type="term" value="F:N-methyltransferase activity"/>
    <property type="evidence" value="ECO:0007669"/>
    <property type="project" value="InterPro"/>
</dbReference>
<dbReference type="OrthoDB" id="9773571at2"/>
<name>A0A510JZ34_9FUSO</name>
<dbReference type="Gene3D" id="3.40.50.150">
    <property type="entry name" value="Vaccinia Virus protein VP39"/>
    <property type="match status" value="1"/>
</dbReference>
<keyword evidence="6" id="KW-1185">Reference proteome</keyword>
<dbReference type="REBASE" id="355974">
    <property type="entry name" value="M.Ltr3870ORF756P"/>
</dbReference>
<keyword evidence="1 5" id="KW-0489">Methyltransferase</keyword>
<proteinExistence type="predicted"/>
<dbReference type="PRINTS" id="PR00506">
    <property type="entry name" value="D21N6MTFRASE"/>
</dbReference>
<sequence>MENFTISLFEKIENKKNKIEFLKKNINSEIQKEIQLLINKKNKMNGLDLLKQIKDETLKVIFFDPQYRGILDKMSYGNEGVKRGKERSELPQMTEEIIKKFVKNIERVLLPNGYLFLWVDKFHLVEGIKKWFDEVSALHTVDMITWDKKKIGMGYRSRRRSEYLVIIQKEPKKAKSTWVLHDIPDVWEEKIVKNHTHSKPIELQKKLILATTFEGDLVCDPASGGYSVFEACKEINRNFIGCDIVYGKEEEN</sequence>
<dbReference type="RefSeq" id="WP_084533666.1">
    <property type="nucleotide sequence ID" value="NZ_AP019831.1"/>
</dbReference>
<dbReference type="GO" id="GO:0003677">
    <property type="term" value="F:DNA binding"/>
    <property type="evidence" value="ECO:0007669"/>
    <property type="project" value="InterPro"/>
</dbReference>
<accession>A0A510JZ34</accession>
<evidence type="ECO:0000256" key="2">
    <source>
        <dbReference type="ARBA" id="ARBA00022679"/>
    </source>
</evidence>
<reference evidence="5 6" key="1">
    <citation type="submission" date="2019-07" db="EMBL/GenBank/DDBJ databases">
        <title>Complete Genome Sequence of Leptotrichia trevisanii Strain JMUB3870.</title>
        <authorList>
            <person name="Watanabe S."/>
            <person name="Cui L."/>
        </authorList>
    </citation>
    <scope>NUCLEOTIDE SEQUENCE [LARGE SCALE GENOMIC DNA]</scope>
    <source>
        <strain evidence="5 6">JMUB3870</strain>
    </source>
</reference>
<dbReference type="InterPro" id="IPR002941">
    <property type="entry name" value="DNA_methylase_N4/N6"/>
</dbReference>